<keyword evidence="4" id="KW-0479">Metal-binding</keyword>
<comment type="subcellular location">
    <subcellularLocation>
        <location evidence="1">Cytoplasm</location>
    </subcellularLocation>
</comment>
<evidence type="ECO:0000313" key="9">
    <source>
        <dbReference type="EMBL" id="GGQ76635.1"/>
    </source>
</evidence>
<evidence type="ECO:0000256" key="3">
    <source>
        <dbReference type="ARBA" id="ARBA00022490"/>
    </source>
</evidence>
<dbReference type="SUPFAM" id="SSF56784">
    <property type="entry name" value="HAD-like"/>
    <property type="match status" value="1"/>
</dbReference>
<dbReference type="CDD" id="cd07503">
    <property type="entry name" value="HAD_HisB-N"/>
    <property type="match status" value="1"/>
</dbReference>
<sequence>MSPVNAVLFDRDGTLVHDVPYNADPARVRPVDGARAALDALRARGIRTGVVTNQSGIARGLLTEADAHRVNRRVDELLGPFDVWALCPHGPDDGCPCRKPRPGMVLWAAGRIGAAPADCVVIGDIGADMEAARRAGAHGILVPTPQTRPEETAAAPHVAPDLPAAVRLVLDTPPWGRAPLTPPPSGPGARDGTPPAATRISGPAPQRAVPVTEGGGDLSTAASARGGTGHRTGDAEPRGRAT</sequence>
<gene>
    <name evidence="9" type="ORF">GCM10010280_23700</name>
</gene>
<feature type="region of interest" description="Disordered" evidence="8">
    <location>
        <begin position="173"/>
        <end position="242"/>
    </location>
</feature>
<dbReference type="Pfam" id="PF13242">
    <property type="entry name" value="Hydrolase_like"/>
    <property type="match status" value="1"/>
</dbReference>
<dbReference type="InterPro" id="IPR023214">
    <property type="entry name" value="HAD_sf"/>
</dbReference>
<dbReference type="NCBIfam" id="TIGR01662">
    <property type="entry name" value="HAD-SF-IIIA"/>
    <property type="match status" value="1"/>
</dbReference>
<dbReference type="Pfam" id="PF13344">
    <property type="entry name" value="Hydrolase_6"/>
    <property type="match status" value="1"/>
</dbReference>
<evidence type="ECO:0000256" key="6">
    <source>
        <dbReference type="ARBA" id="ARBA00023277"/>
    </source>
</evidence>
<dbReference type="InterPro" id="IPR006357">
    <property type="entry name" value="HAD-SF_hydro_IIA"/>
</dbReference>
<evidence type="ECO:0000256" key="7">
    <source>
        <dbReference type="ARBA" id="ARBA00031828"/>
    </source>
</evidence>
<comment type="caution">
    <text evidence="9">The sequence shown here is derived from an EMBL/GenBank/DDBJ whole genome shotgun (WGS) entry which is preliminary data.</text>
</comment>
<dbReference type="GO" id="GO:0005975">
    <property type="term" value="P:carbohydrate metabolic process"/>
    <property type="evidence" value="ECO:0007669"/>
    <property type="project" value="InterPro"/>
</dbReference>
<dbReference type="Gene3D" id="3.40.50.1000">
    <property type="entry name" value="HAD superfamily/HAD-like"/>
    <property type="match status" value="1"/>
</dbReference>
<dbReference type="InterPro" id="IPR006543">
    <property type="entry name" value="Histidinol-phos"/>
</dbReference>
<accession>A0A918EV18</accession>
<comment type="similarity">
    <text evidence="2">Belongs to the GmhB family.</text>
</comment>
<dbReference type="InterPro" id="IPR006549">
    <property type="entry name" value="HAD-SF_hydro_IIIA"/>
</dbReference>
<dbReference type="GO" id="GO:0046872">
    <property type="term" value="F:metal ion binding"/>
    <property type="evidence" value="ECO:0007669"/>
    <property type="project" value="UniProtKB-KW"/>
</dbReference>
<dbReference type="GO" id="GO:0016791">
    <property type="term" value="F:phosphatase activity"/>
    <property type="evidence" value="ECO:0007669"/>
    <property type="project" value="InterPro"/>
</dbReference>
<evidence type="ECO:0000313" key="10">
    <source>
        <dbReference type="Proteomes" id="UP000656732"/>
    </source>
</evidence>
<reference evidence="9" key="2">
    <citation type="submission" date="2020-09" db="EMBL/GenBank/DDBJ databases">
        <authorList>
            <person name="Sun Q."/>
            <person name="Ohkuma M."/>
        </authorList>
    </citation>
    <scope>NUCLEOTIDE SEQUENCE</scope>
    <source>
        <strain evidence="9">JCM 4403</strain>
    </source>
</reference>
<organism evidence="9 10">
    <name type="scientific">Streptomyces pilosus</name>
    <dbReference type="NCBI Taxonomy" id="28893"/>
    <lineage>
        <taxon>Bacteria</taxon>
        <taxon>Bacillati</taxon>
        <taxon>Actinomycetota</taxon>
        <taxon>Actinomycetes</taxon>
        <taxon>Kitasatosporales</taxon>
        <taxon>Streptomycetaceae</taxon>
        <taxon>Streptomyces</taxon>
    </lineage>
</organism>
<dbReference type="InterPro" id="IPR036412">
    <property type="entry name" value="HAD-like_sf"/>
</dbReference>
<dbReference type="EMBL" id="BMTU01000004">
    <property type="protein sequence ID" value="GGQ76635.1"/>
    <property type="molecule type" value="Genomic_DNA"/>
</dbReference>
<dbReference type="RefSeq" id="WP_229846776.1">
    <property type="nucleotide sequence ID" value="NZ_BMTU01000004.1"/>
</dbReference>
<keyword evidence="6" id="KW-0119">Carbohydrate metabolism</keyword>
<dbReference type="PANTHER" id="PTHR42891">
    <property type="entry name" value="D-GLYCERO-BETA-D-MANNO-HEPTOSE-1,7-BISPHOSPHATE 7-PHOSPHATASE"/>
    <property type="match status" value="1"/>
</dbReference>
<name>A0A918EV18_9ACTN</name>
<dbReference type="PANTHER" id="PTHR42891:SF1">
    <property type="entry name" value="D-GLYCERO-BETA-D-MANNO-HEPTOSE-1,7-BISPHOSPHATE 7-PHOSPHATASE"/>
    <property type="match status" value="1"/>
</dbReference>
<evidence type="ECO:0000256" key="5">
    <source>
        <dbReference type="ARBA" id="ARBA00022801"/>
    </source>
</evidence>
<dbReference type="AlphaFoldDB" id="A0A918EV18"/>
<evidence type="ECO:0000256" key="4">
    <source>
        <dbReference type="ARBA" id="ARBA00022723"/>
    </source>
</evidence>
<keyword evidence="5" id="KW-0378">Hydrolase</keyword>
<evidence type="ECO:0000256" key="2">
    <source>
        <dbReference type="ARBA" id="ARBA00005628"/>
    </source>
</evidence>
<proteinExistence type="inferred from homology"/>
<protein>
    <recommendedName>
        <fullName evidence="7">D,D-heptose 1,7-bisphosphate phosphatase</fullName>
    </recommendedName>
</protein>
<keyword evidence="10" id="KW-1185">Reference proteome</keyword>
<dbReference type="InterPro" id="IPR004446">
    <property type="entry name" value="Heptose_bisP_phosphatase"/>
</dbReference>
<reference evidence="9" key="1">
    <citation type="journal article" date="2014" name="Int. J. Syst. Evol. Microbiol.">
        <title>Complete genome sequence of Corynebacterium casei LMG S-19264T (=DSM 44701T), isolated from a smear-ripened cheese.</title>
        <authorList>
            <consortium name="US DOE Joint Genome Institute (JGI-PGF)"/>
            <person name="Walter F."/>
            <person name="Albersmeier A."/>
            <person name="Kalinowski J."/>
            <person name="Ruckert C."/>
        </authorList>
    </citation>
    <scope>NUCLEOTIDE SEQUENCE</scope>
    <source>
        <strain evidence="9">JCM 4403</strain>
    </source>
</reference>
<dbReference type="NCBIfam" id="TIGR01656">
    <property type="entry name" value="Histidinol-ppas"/>
    <property type="match status" value="1"/>
</dbReference>
<feature type="compositionally biased region" description="Basic and acidic residues" evidence="8">
    <location>
        <begin position="231"/>
        <end position="242"/>
    </location>
</feature>
<dbReference type="Proteomes" id="UP000656732">
    <property type="component" value="Unassembled WGS sequence"/>
</dbReference>
<keyword evidence="3" id="KW-0963">Cytoplasm</keyword>
<evidence type="ECO:0000256" key="8">
    <source>
        <dbReference type="SAM" id="MobiDB-lite"/>
    </source>
</evidence>
<evidence type="ECO:0000256" key="1">
    <source>
        <dbReference type="ARBA" id="ARBA00004496"/>
    </source>
</evidence>
<dbReference type="GO" id="GO:0005737">
    <property type="term" value="C:cytoplasm"/>
    <property type="evidence" value="ECO:0007669"/>
    <property type="project" value="UniProtKB-SubCell"/>
</dbReference>